<feature type="domain" description="HTH cro/C1-type" evidence="3">
    <location>
        <begin position="7"/>
        <end position="61"/>
    </location>
</feature>
<feature type="transmembrane region" description="Helical" evidence="2">
    <location>
        <begin position="195"/>
        <end position="218"/>
    </location>
</feature>
<dbReference type="AlphaFoldDB" id="C4G844"/>
<evidence type="ECO:0000259" key="3">
    <source>
        <dbReference type="PROSITE" id="PS50943"/>
    </source>
</evidence>
<feature type="transmembrane region" description="Helical" evidence="2">
    <location>
        <begin position="224"/>
        <end position="245"/>
    </location>
</feature>
<dbReference type="eggNOG" id="COG1476">
    <property type="taxonomic scope" value="Bacteria"/>
</dbReference>
<evidence type="ECO:0000256" key="2">
    <source>
        <dbReference type="SAM" id="Phobius"/>
    </source>
</evidence>
<organism evidence="4 5">
    <name type="scientific">Shuttleworthella satelles DSM 14600</name>
    <dbReference type="NCBI Taxonomy" id="626523"/>
    <lineage>
        <taxon>Bacteria</taxon>
        <taxon>Bacillati</taxon>
        <taxon>Bacillota</taxon>
        <taxon>Clostridia</taxon>
        <taxon>Lachnospirales</taxon>
        <taxon>Lachnospiraceae</taxon>
        <taxon>Shuttleworthella</taxon>
    </lineage>
</organism>
<dbReference type="SUPFAM" id="SSF47413">
    <property type="entry name" value="lambda repressor-like DNA-binding domains"/>
    <property type="match status" value="1"/>
</dbReference>
<dbReference type="CDD" id="cd00093">
    <property type="entry name" value="HTH_XRE"/>
    <property type="match status" value="1"/>
</dbReference>
<keyword evidence="2" id="KW-1133">Transmembrane helix</keyword>
<dbReference type="PANTHER" id="PTHR46558:SF13">
    <property type="entry name" value="HTH-TYPE TRANSCRIPTIONAL REGULATOR IMMR"/>
    <property type="match status" value="1"/>
</dbReference>
<dbReference type="STRING" id="626523.GCWU000342_00139"/>
<dbReference type="InterPro" id="IPR010982">
    <property type="entry name" value="Lambda_DNA-bd_dom_sf"/>
</dbReference>
<feature type="transmembrane region" description="Helical" evidence="2">
    <location>
        <begin position="303"/>
        <end position="323"/>
    </location>
</feature>
<feature type="transmembrane region" description="Helical" evidence="2">
    <location>
        <begin position="104"/>
        <end position="125"/>
    </location>
</feature>
<evidence type="ECO:0000313" key="4">
    <source>
        <dbReference type="EMBL" id="EEP28797.1"/>
    </source>
</evidence>
<dbReference type="PANTHER" id="PTHR46558">
    <property type="entry name" value="TRACRIPTIONAL REGULATORY PROTEIN-RELATED-RELATED"/>
    <property type="match status" value="1"/>
</dbReference>
<dbReference type="Gene3D" id="1.10.260.40">
    <property type="entry name" value="lambda repressor-like DNA-binding domains"/>
    <property type="match status" value="1"/>
</dbReference>
<keyword evidence="1 4" id="KW-0238">DNA-binding</keyword>
<dbReference type="PROSITE" id="PS50943">
    <property type="entry name" value="HTH_CROC1"/>
    <property type="match status" value="1"/>
</dbReference>
<feature type="transmembrane region" description="Helical" evidence="2">
    <location>
        <begin position="275"/>
        <end position="297"/>
    </location>
</feature>
<feature type="transmembrane region" description="Helical" evidence="2">
    <location>
        <begin position="137"/>
        <end position="161"/>
    </location>
</feature>
<keyword evidence="2" id="KW-0812">Transmembrane</keyword>
<reference evidence="4" key="1">
    <citation type="submission" date="2009-04" db="EMBL/GenBank/DDBJ databases">
        <authorList>
            <person name="Weinstock G."/>
            <person name="Sodergren E."/>
            <person name="Clifton S."/>
            <person name="Fulton L."/>
            <person name="Fulton B."/>
            <person name="Courtney L."/>
            <person name="Fronick C."/>
            <person name="Harrison M."/>
            <person name="Strong C."/>
            <person name="Farmer C."/>
            <person name="Delahaunty K."/>
            <person name="Markovic C."/>
            <person name="Hall O."/>
            <person name="Minx P."/>
            <person name="Tomlinson C."/>
            <person name="Mitreva M."/>
            <person name="Nelson J."/>
            <person name="Hou S."/>
            <person name="Wollam A."/>
            <person name="Pepin K.H."/>
            <person name="Johnson M."/>
            <person name="Bhonagiri V."/>
            <person name="Nash W.E."/>
            <person name="Warren W."/>
            <person name="Chinwalla A."/>
            <person name="Mardis E.R."/>
            <person name="Wilson R.K."/>
        </authorList>
    </citation>
    <scope>NUCLEOTIDE SEQUENCE [LARGE SCALE GENOMIC DNA]</scope>
    <source>
        <strain evidence="4">DSM 14600</strain>
    </source>
</reference>
<keyword evidence="5" id="KW-1185">Reference proteome</keyword>
<keyword evidence="2" id="KW-0472">Membrane</keyword>
<evidence type="ECO:0000313" key="5">
    <source>
        <dbReference type="Proteomes" id="UP000003494"/>
    </source>
</evidence>
<gene>
    <name evidence="4" type="ORF">GCWU000342_00139</name>
</gene>
<protein>
    <submittedName>
        <fullName evidence="4">DNA-binding helix-turn-helix protein</fullName>
    </submittedName>
</protein>
<dbReference type="GO" id="GO:0003677">
    <property type="term" value="F:DNA binding"/>
    <property type="evidence" value="ECO:0007669"/>
    <property type="project" value="UniProtKB-KW"/>
</dbReference>
<sequence length="327" mass="36008">MILADKIIDLRKKNGWSQEELAEKLDVSRQSVSKWEGARSVPDMNKILRLSEVFAVSTDYLLKDEISAPEGTNVPVDTESEAVRVSMEEAVDFLTCKKEFSIRIATGVMLCILSPILLLILAALQKEGRLPMTESQTAAAGVSVLLILIGIAVALFVTAGLGGNRFEYLGTAALDTEYGVEGMVREKREKFRQTFHQWLTIGIVLCVLAAIPIFLAAAFEGDHIRVVGAVCATLAIIATGVFMIVRVSVIWDSMNTLLEEGDYTRSRKEESRRNAPIATIYWSLAVAGYLAFSFISGRWDRSWIIWPVAGVLYGAIMGIMRLVGRKG</sequence>
<dbReference type="Proteomes" id="UP000003494">
    <property type="component" value="Unassembled WGS sequence"/>
</dbReference>
<dbReference type="RefSeq" id="WP_006905185.1">
    <property type="nucleotide sequence ID" value="NZ_GG665866.1"/>
</dbReference>
<accession>C4G844</accession>
<proteinExistence type="predicted"/>
<dbReference type="EMBL" id="ACIP02000001">
    <property type="protein sequence ID" value="EEP28797.1"/>
    <property type="molecule type" value="Genomic_DNA"/>
</dbReference>
<dbReference type="InterPro" id="IPR001387">
    <property type="entry name" value="Cro/C1-type_HTH"/>
</dbReference>
<dbReference type="SMART" id="SM00530">
    <property type="entry name" value="HTH_XRE"/>
    <property type="match status" value="1"/>
</dbReference>
<dbReference type="Pfam" id="PF01381">
    <property type="entry name" value="HTH_3"/>
    <property type="match status" value="1"/>
</dbReference>
<name>C4G844_9FIRM</name>
<evidence type="ECO:0000256" key="1">
    <source>
        <dbReference type="ARBA" id="ARBA00023125"/>
    </source>
</evidence>
<dbReference type="HOGENOM" id="CLU_060318_1_0_9"/>
<comment type="caution">
    <text evidence="4">The sequence shown here is derived from an EMBL/GenBank/DDBJ whole genome shotgun (WGS) entry which is preliminary data.</text>
</comment>